<evidence type="ECO:0000256" key="2">
    <source>
        <dbReference type="ARBA" id="ARBA00022448"/>
    </source>
</evidence>
<dbReference type="AlphaFoldDB" id="A0A2W4LK49"/>
<protein>
    <submittedName>
        <fullName evidence="13">Multidrug ABC transporter permease</fullName>
    </submittedName>
</protein>
<reference evidence="13" key="1">
    <citation type="submission" date="2018-05" db="EMBL/GenBank/DDBJ databases">
        <authorList>
            <person name="Lanie J.A."/>
            <person name="Ng W.-L."/>
            <person name="Kazmierczak K.M."/>
            <person name="Andrzejewski T.M."/>
            <person name="Davidsen T.M."/>
            <person name="Wayne K.J."/>
            <person name="Tettelin H."/>
            <person name="Glass J.I."/>
            <person name="Rusch D."/>
            <person name="Podicherti R."/>
            <person name="Tsui H.-C.T."/>
            <person name="Winkler M.E."/>
        </authorList>
    </citation>
    <scope>NUCLEOTIDE SEQUENCE</scope>
    <source>
        <strain evidence="13">ZC4RG45</strain>
    </source>
</reference>
<keyword evidence="8 10" id="KW-1133">Transmembrane helix</keyword>
<dbReference type="InterPro" id="IPR003439">
    <property type="entry name" value="ABC_transporter-like_ATP-bd"/>
</dbReference>
<dbReference type="GO" id="GO:0015421">
    <property type="term" value="F:ABC-type oligopeptide transporter activity"/>
    <property type="evidence" value="ECO:0007669"/>
    <property type="project" value="TreeGrafter"/>
</dbReference>
<dbReference type="CDD" id="cd07346">
    <property type="entry name" value="ABC_6TM_exporters"/>
    <property type="match status" value="1"/>
</dbReference>
<keyword evidence="4" id="KW-0997">Cell inner membrane</keyword>
<evidence type="ECO:0000256" key="10">
    <source>
        <dbReference type="SAM" id="Phobius"/>
    </source>
</evidence>
<dbReference type="Pfam" id="PF00664">
    <property type="entry name" value="ABC_membrane"/>
    <property type="match status" value="1"/>
</dbReference>
<dbReference type="SMART" id="SM00382">
    <property type="entry name" value="AAA"/>
    <property type="match status" value="1"/>
</dbReference>
<feature type="transmembrane region" description="Helical" evidence="10">
    <location>
        <begin position="148"/>
        <end position="165"/>
    </location>
</feature>
<dbReference type="PROSITE" id="PS50929">
    <property type="entry name" value="ABC_TM1F"/>
    <property type="match status" value="1"/>
</dbReference>
<dbReference type="GO" id="GO:0005524">
    <property type="term" value="F:ATP binding"/>
    <property type="evidence" value="ECO:0007669"/>
    <property type="project" value="UniProtKB-KW"/>
</dbReference>
<dbReference type="InterPro" id="IPR039421">
    <property type="entry name" value="Type_1_exporter"/>
</dbReference>
<evidence type="ECO:0000256" key="4">
    <source>
        <dbReference type="ARBA" id="ARBA00022519"/>
    </source>
</evidence>
<evidence type="ECO:0000256" key="1">
    <source>
        <dbReference type="ARBA" id="ARBA00004651"/>
    </source>
</evidence>
<evidence type="ECO:0000313" key="13">
    <source>
        <dbReference type="EMBL" id="PZM96036.1"/>
    </source>
</evidence>
<dbReference type="SUPFAM" id="SSF52540">
    <property type="entry name" value="P-loop containing nucleoside triphosphate hydrolases"/>
    <property type="match status" value="1"/>
</dbReference>
<accession>A0A2W4LK49</accession>
<proteinExistence type="predicted"/>
<dbReference type="InterPro" id="IPR011527">
    <property type="entry name" value="ABC1_TM_dom"/>
</dbReference>
<feature type="domain" description="ABC transporter" evidence="11">
    <location>
        <begin position="343"/>
        <end position="577"/>
    </location>
</feature>
<dbReference type="FunFam" id="3.40.50.300:FF:001001">
    <property type="entry name" value="Multidrug ABC transporter ATP-binding protein"/>
    <property type="match status" value="1"/>
</dbReference>
<evidence type="ECO:0000256" key="9">
    <source>
        <dbReference type="ARBA" id="ARBA00023136"/>
    </source>
</evidence>
<evidence type="ECO:0000256" key="3">
    <source>
        <dbReference type="ARBA" id="ARBA00022475"/>
    </source>
</evidence>
<dbReference type="PANTHER" id="PTHR43394">
    <property type="entry name" value="ATP-DEPENDENT PERMEASE MDL1, MITOCHONDRIAL"/>
    <property type="match status" value="1"/>
</dbReference>
<keyword evidence="7" id="KW-0067">ATP-binding</keyword>
<dbReference type="PROSITE" id="PS50893">
    <property type="entry name" value="ABC_TRANSPORTER_2"/>
    <property type="match status" value="1"/>
</dbReference>
<evidence type="ECO:0000256" key="7">
    <source>
        <dbReference type="ARBA" id="ARBA00022840"/>
    </source>
</evidence>
<evidence type="ECO:0000256" key="6">
    <source>
        <dbReference type="ARBA" id="ARBA00022741"/>
    </source>
</evidence>
<dbReference type="InterPro" id="IPR036640">
    <property type="entry name" value="ABC1_TM_sf"/>
</dbReference>
<keyword evidence="9 10" id="KW-0472">Membrane</keyword>
<feature type="transmembrane region" description="Helical" evidence="10">
    <location>
        <begin position="257"/>
        <end position="277"/>
    </location>
</feature>
<comment type="caution">
    <text evidence="13">The sequence shown here is derived from an EMBL/GenBank/DDBJ whole genome shotgun (WGS) entry which is preliminary data.</text>
</comment>
<dbReference type="InterPro" id="IPR003593">
    <property type="entry name" value="AAA+_ATPase"/>
</dbReference>
<organism evidence="13">
    <name type="scientific">Thermocrispum agreste</name>
    <dbReference type="NCBI Taxonomy" id="37925"/>
    <lineage>
        <taxon>Bacteria</taxon>
        <taxon>Bacillati</taxon>
        <taxon>Actinomycetota</taxon>
        <taxon>Actinomycetes</taxon>
        <taxon>Pseudonocardiales</taxon>
        <taxon>Pseudonocardiaceae</taxon>
        <taxon>Thermocrispum</taxon>
    </lineage>
</organism>
<evidence type="ECO:0000256" key="5">
    <source>
        <dbReference type="ARBA" id="ARBA00022692"/>
    </source>
</evidence>
<keyword evidence="2" id="KW-0813">Transport</keyword>
<keyword evidence="3" id="KW-1003">Cell membrane</keyword>
<dbReference type="EMBL" id="QGUI01000423">
    <property type="protein sequence ID" value="PZM96036.1"/>
    <property type="molecule type" value="Genomic_DNA"/>
</dbReference>
<gene>
    <name evidence="13" type="ORF">DIU77_11460</name>
</gene>
<sequence>MTRELLPVAPPSRTVAVIGDLLRQRWKLAATATVTLFGAAAAGLLPAPLLGHIVDVVAQRQGADALTWPVVVLVLVAVGYGVLTAAGIALAGRLGEHVVAALRERFVERALHLPLEEIERAGSGDLTSRISSDVTQVTTVVREALPQLAHAVLTIVLTMAGLVVLDWRFLLAALAAAPIQAFAVRWYLRRARPVYTAHRTSQGALQHRLLDTVGGARTVRAFRLQPAHTAKVDESSRTTVDLALRGVRLLTQFFGRLNLAEFVGLAAVLAMGFWLVSIDAVTIGEATAAALYFHGLFNPIGVVLFLADDALSAGASLNRIVGVADLPAAAPQARLGQGRDSSVKLAGVSHQYQRGHEVLHDVELHIAEGERVALVGASGAGKSTLAKLVAGIHRPTGGSLTVGSLDVAELGSPTASGLVALVSQEVHVFAGPLADDLRLARPDATDEDLRAALATVGAWEWVERLPDGLQTVVGNGGHRLSTAQAQQVALARLVLADPAIAILDEATAEAGSAGARMLEKAADAALRGRTGLIVAHRLTQAEAADRVVVLDGGRIVEVGTHRELIARGGRYAELWRAWSRSREH</sequence>
<feature type="domain" description="ABC transmembrane type-1" evidence="12">
    <location>
        <begin position="30"/>
        <end position="312"/>
    </location>
</feature>
<dbReference type="STRING" id="1111738.GCA_000427905_00249"/>
<dbReference type="Gene3D" id="3.40.50.300">
    <property type="entry name" value="P-loop containing nucleotide triphosphate hydrolases"/>
    <property type="match status" value="1"/>
</dbReference>
<dbReference type="InterPro" id="IPR027417">
    <property type="entry name" value="P-loop_NTPase"/>
</dbReference>
<name>A0A2W4LK49_9PSEU</name>
<dbReference type="GO" id="GO:0016887">
    <property type="term" value="F:ATP hydrolysis activity"/>
    <property type="evidence" value="ECO:0007669"/>
    <property type="project" value="InterPro"/>
</dbReference>
<dbReference type="PANTHER" id="PTHR43394:SF1">
    <property type="entry name" value="ATP-BINDING CASSETTE SUB-FAMILY B MEMBER 10, MITOCHONDRIAL"/>
    <property type="match status" value="1"/>
</dbReference>
<dbReference type="SUPFAM" id="SSF90123">
    <property type="entry name" value="ABC transporter transmembrane region"/>
    <property type="match status" value="1"/>
</dbReference>
<dbReference type="Gene3D" id="1.20.1560.10">
    <property type="entry name" value="ABC transporter type 1, transmembrane domain"/>
    <property type="match status" value="1"/>
</dbReference>
<feature type="transmembrane region" description="Helical" evidence="10">
    <location>
        <begin position="70"/>
        <end position="95"/>
    </location>
</feature>
<keyword evidence="6" id="KW-0547">Nucleotide-binding</keyword>
<dbReference type="GO" id="GO:0005886">
    <property type="term" value="C:plasma membrane"/>
    <property type="evidence" value="ECO:0007669"/>
    <property type="project" value="UniProtKB-SubCell"/>
</dbReference>
<evidence type="ECO:0000256" key="8">
    <source>
        <dbReference type="ARBA" id="ARBA00022989"/>
    </source>
</evidence>
<evidence type="ECO:0000259" key="11">
    <source>
        <dbReference type="PROSITE" id="PS50893"/>
    </source>
</evidence>
<evidence type="ECO:0000259" key="12">
    <source>
        <dbReference type="PROSITE" id="PS50929"/>
    </source>
</evidence>
<keyword evidence="5 10" id="KW-0812">Transmembrane</keyword>
<comment type="subcellular location">
    <subcellularLocation>
        <location evidence="1">Cell membrane</location>
        <topology evidence="1">Multi-pass membrane protein</topology>
    </subcellularLocation>
</comment>
<dbReference type="Pfam" id="PF00005">
    <property type="entry name" value="ABC_tran"/>
    <property type="match status" value="1"/>
</dbReference>
<feature type="transmembrane region" description="Helical" evidence="10">
    <location>
        <begin position="28"/>
        <end position="50"/>
    </location>
</feature>
<feature type="transmembrane region" description="Helical" evidence="10">
    <location>
        <begin position="171"/>
        <end position="188"/>
    </location>
</feature>